<dbReference type="OMA" id="WINMHSI"/>
<accession>A0A0F9XEW1</accession>
<evidence type="ECO:0000256" key="2">
    <source>
        <dbReference type="SAM" id="MobiDB-lite"/>
    </source>
</evidence>
<protein>
    <recommendedName>
        <fullName evidence="3">Zn(2)-C6 fungal-type domain-containing protein</fullName>
    </recommendedName>
</protein>
<proteinExistence type="predicted"/>
<dbReference type="OrthoDB" id="3525185at2759"/>
<dbReference type="CDD" id="cd00067">
    <property type="entry name" value="GAL4"/>
    <property type="match status" value="1"/>
</dbReference>
<dbReference type="AlphaFoldDB" id="A0A0F9XEW1"/>
<keyword evidence="1" id="KW-0539">Nucleus</keyword>
<dbReference type="PANTHER" id="PTHR38111:SF2">
    <property type="entry name" value="FINGER DOMAIN PROTEIN, PUTATIVE (AFU_ORTHOLOGUE AFUA_1G01560)-RELATED"/>
    <property type="match status" value="1"/>
</dbReference>
<dbReference type="PANTHER" id="PTHR38111">
    <property type="entry name" value="ZN(2)-C6 FUNGAL-TYPE DOMAIN-CONTAINING PROTEIN-RELATED"/>
    <property type="match status" value="1"/>
</dbReference>
<dbReference type="GO" id="GO:0008270">
    <property type="term" value="F:zinc ion binding"/>
    <property type="evidence" value="ECO:0007669"/>
    <property type="project" value="InterPro"/>
</dbReference>
<feature type="compositionally biased region" description="Polar residues" evidence="2">
    <location>
        <begin position="543"/>
        <end position="556"/>
    </location>
</feature>
<dbReference type="Gene3D" id="4.10.240.10">
    <property type="entry name" value="Zn(2)-C6 fungal-type DNA-binding domain"/>
    <property type="match status" value="1"/>
</dbReference>
<dbReference type="GO" id="GO:0000981">
    <property type="term" value="F:DNA-binding transcription factor activity, RNA polymerase II-specific"/>
    <property type="evidence" value="ECO:0007669"/>
    <property type="project" value="InterPro"/>
</dbReference>
<dbReference type="InterPro" id="IPR036864">
    <property type="entry name" value="Zn2-C6_fun-type_DNA-bd_sf"/>
</dbReference>
<feature type="region of interest" description="Disordered" evidence="2">
    <location>
        <begin position="535"/>
        <end position="562"/>
    </location>
</feature>
<evidence type="ECO:0000256" key="1">
    <source>
        <dbReference type="ARBA" id="ARBA00023242"/>
    </source>
</evidence>
<dbReference type="Pfam" id="PF00172">
    <property type="entry name" value="Zn_clus"/>
    <property type="match status" value="1"/>
</dbReference>
<gene>
    <name evidence="4" type="ORF">THAR02_04353</name>
</gene>
<sequence length="778" mass="87753">MGREPTSASCHTCRRRRIKCDKRKPSCGQCQKSQHECLGYERILRIQSHGVGLSKQPGRSSLVKIGQSDSYPTKEPVENDDNAQLHGHDRGGRCKQKKPQKRQITDSASPTAAASQSQNLDTHLPQPLISQTMQLSLDPFIDSIAFSYFFDAYSWINIHSIFLQDTPMRQHLTEQRDELGYDSLRALAYGIFGRDHQVQSLQRKGERIYGTALQKLQAKLITASKSELAALIKPISVMGSYAIAVDSDLRFIHHQGLARILEHCGPEYFQDPSILPVFESCRFTMLANALVQRQGTFLDQERWRTVPWSMCPETKSATNKLLDIISSLPALFQKTDKVLNERSRWVAGHSNIVREETSSTVSDLQAQLESMLLDLIAWRYHWSLDNFPTAQNILDWALFRVSDESYRPGISHVQGPDVYGLNLGTTIGLDVPFGSTNGAHKDLDANSNTFALMQEAALYITAMITLERLQKNLAGAARAADAIDFYNAPFFSTCRCYFDNPGPSRLCQIFPEPSDNISTAASWNINSARIAESPIRSLGGDNSGPSTKPTTQSPDQGSILDATGTMLLPGDGRFSAQLRILNWLIKHLPGSRAHVLGTLAAMGLSHCVHDVRPSEGNEYIADTVRETMMKSRFGDAAEVLLKRYRSTPKATTTFSRAKMTYAHTRHHRLLGWRLDKDDVQSDDEEFEELPIMRGMQPIGSRFYDGANVYRLFDAASTTRCWCRLVGRRWRPRLTADEAERAVRELIRQGLMEDSRDLFMWWATTNAQREMNQRQENQR</sequence>
<dbReference type="PROSITE" id="PS50048">
    <property type="entry name" value="ZN2_CY6_FUNGAL_2"/>
    <property type="match status" value="1"/>
</dbReference>
<dbReference type="InterPro" id="IPR001138">
    <property type="entry name" value="Zn2Cys6_DnaBD"/>
</dbReference>
<dbReference type="EMBL" id="JOKZ01000106">
    <property type="protein sequence ID" value="KKP03546.1"/>
    <property type="molecule type" value="Genomic_DNA"/>
</dbReference>
<evidence type="ECO:0000313" key="5">
    <source>
        <dbReference type="Proteomes" id="UP000034112"/>
    </source>
</evidence>
<feature type="domain" description="Zn(2)-C6 fungal-type" evidence="3">
    <location>
        <begin position="9"/>
        <end position="37"/>
    </location>
</feature>
<feature type="region of interest" description="Disordered" evidence="2">
    <location>
        <begin position="51"/>
        <end position="119"/>
    </location>
</feature>
<feature type="compositionally biased region" description="Low complexity" evidence="2">
    <location>
        <begin position="107"/>
        <end position="118"/>
    </location>
</feature>
<name>A0A0F9XEW1_TRIHA</name>
<evidence type="ECO:0000313" key="4">
    <source>
        <dbReference type="EMBL" id="KKP03546.1"/>
    </source>
</evidence>
<organism evidence="4 5">
    <name type="scientific">Trichoderma harzianum</name>
    <name type="common">Hypocrea lixii</name>
    <dbReference type="NCBI Taxonomy" id="5544"/>
    <lineage>
        <taxon>Eukaryota</taxon>
        <taxon>Fungi</taxon>
        <taxon>Dikarya</taxon>
        <taxon>Ascomycota</taxon>
        <taxon>Pezizomycotina</taxon>
        <taxon>Sordariomycetes</taxon>
        <taxon>Hypocreomycetidae</taxon>
        <taxon>Hypocreales</taxon>
        <taxon>Hypocreaceae</taxon>
        <taxon>Trichoderma</taxon>
    </lineage>
</organism>
<comment type="caution">
    <text evidence="4">The sequence shown here is derived from an EMBL/GenBank/DDBJ whole genome shotgun (WGS) entry which is preliminary data.</text>
</comment>
<reference evidence="5" key="1">
    <citation type="journal article" date="2015" name="Genome Announc.">
        <title>Draft whole-genome sequence of the biocontrol agent Trichoderma harzianum T6776.</title>
        <authorList>
            <person name="Baroncelli R."/>
            <person name="Piaggeschi G."/>
            <person name="Fiorini L."/>
            <person name="Bertolini E."/>
            <person name="Zapparata A."/>
            <person name="Pe M.E."/>
            <person name="Sarrocco S."/>
            <person name="Vannacci G."/>
        </authorList>
    </citation>
    <scope>NUCLEOTIDE SEQUENCE [LARGE SCALE GENOMIC DNA]</scope>
    <source>
        <strain evidence="5">T6776</strain>
    </source>
</reference>
<dbReference type="Proteomes" id="UP000034112">
    <property type="component" value="Unassembled WGS sequence"/>
</dbReference>
<evidence type="ECO:0000259" key="3">
    <source>
        <dbReference type="PROSITE" id="PS50048"/>
    </source>
</evidence>
<dbReference type="PROSITE" id="PS00463">
    <property type="entry name" value="ZN2_CY6_FUNGAL_1"/>
    <property type="match status" value="1"/>
</dbReference>
<dbReference type="InterPro" id="IPR053178">
    <property type="entry name" value="Osmoadaptation_assoc"/>
</dbReference>
<dbReference type="SUPFAM" id="SSF57701">
    <property type="entry name" value="Zn2/Cys6 DNA-binding domain"/>
    <property type="match status" value="1"/>
</dbReference>
<dbReference type="SMART" id="SM00066">
    <property type="entry name" value="GAL4"/>
    <property type="match status" value="1"/>
</dbReference>